<organism evidence="2 3">
    <name type="scientific">Araneus ventricosus</name>
    <name type="common">Orbweaver spider</name>
    <name type="synonym">Epeira ventricosa</name>
    <dbReference type="NCBI Taxonomy" id="182803"/>
    <lineage>
        <taxon>Eukaryota</taxon>
        <taxon>Metazoa</taxon>
        <taxon>Ecdysozoa</taxon>
        <taxon>Arthropoda</taxon>
        <taxon>Chelicerata</taxon>
        <taxon>Arachnida</taxon>
        <taxon>Araneae</taxon>
        <taxon>Araneomorphae</taxon>
        <taxon>Entelegynae</taxon>
        <taxon>Araneoidea</taxon>
        <taxon>Araneidae</taxon>
        <taxon>Araneus</taxon>
    </lineage>
</organism>
<feature type="region of interest" description="Disordered" evidence="1">
    <location>
        <begin position="123"/>
        <end position="148"/>
    </location>
</feature>
<feature type="region of interest" description="Disordered" evidence="1">
    <location>
        <begin position="77"/>
        <end position="101"/>
    </location>
</feature>
<evidence type="ECO:0000313" key="3">
    <source>
        <dbReference type="Proteomes" id="UP000499080"/>
    </source>
</evidence>
<evidence type="ECO:0000313" key="2">
    <source>
        <dbReference type="EMBL" id="GBN94229.1"/>
    </source>
</evidence>
<dbReference type="AlphaFoldDB" id="A0A4Y2T470"/>
<evidence type="ECO:0000256" key="1">
    <source>
        <dbReference type="SAM" id="MobiDB-lite"/>
    </source>
</evidence>
<keyword evidence="3" id="KW-1185">Reference proteome</keyword>
<feature type="compositionally biased region" description="Basic and acidic residues" evidence="1">
    <location>
        <begin position="218"/>
        <end position="256"/>
    </location>
</feature>
<dbReference type="Proteomes" id="UP000499080">
    <property type="component" value="Unassembled WGS sequence"/>
</dbReference>
<accession>A0A4Y2T470</accession>
<name>A0A4Y2T470_ARAVE</name>
<gene>
    <name evidence="2" type="ORF">AVEN_12043_1</name>
</gene>
<dbReference type="EMBL" id="BGPR01025383">
    <property type="protein sequence ID" value="GBN94229.1"/>
    <property type="molecule type" value="Genomic_DNA"/>
</dbReference>
<feature type="compositionally biased region" description="Polar residues" evidence="1">
    <location>
        <begin position="258"/>
        <end position="273"/>
    </location>
</feature>
<proteinExistence type="predicted"/>
<feature type="non-terminal residue" evidence="2">
    <location>
        <position position="1"/>
    </location>
</feature>
<feature type="compositionally biased region" description="Acidic residues" evidence="1">
    <location>
        <begin position="82"/>
        <end position="97"/>
    </location>
</feature>
<sequence length="293" mass="34032">NLKEYREEDVDEFSDSDEIDFEEHKNHPKDHAKSFKDGYEKTCPLRMTGSISQRHPRNIRKESKTRECYQRFNSPYACPAEMMDDDDDDDDEEEMLDDIPPCIENRINEIKKRMSETCVPCENRKGYPKQLTGSSSQKRAIKVPKEPKQKECLGRYQDQCIYAGEVMNDHQDMSSEEFVPHVESSIQIVKKKVSRTSFPAQKEKISPKRINGSASRKFPADVRKQSKHKDCFKNHRDKDNYSRGIKENGKTVEKFPSHSGSRIQTLSKKTSPSKLPDVKRKVGIHFLELNAEK</sequence>
<protein>
    <submittedName>
        <fullName evidence="2">Uncharacterized protein</fullName>
    </submittedName>
</protein>
<feature type="region of interest" description="Disordered" evidence="1">
    <location>
        <begin position="200"/>
        <end position="277"/>
    </location>
</feature>
<comment type="caution">
    <text evidence="2">The sequence shown here is derived from an EMBL/GenBank/DDBJ whole genome shotgun (WGS) entry which is preliminary data.</text>
</comment>
<reference evidence="2 3" key="1">
    <citation type="journal article" date="2019" name="Sci. Rep.">
        <title>Orb-weaving spider Araneus ventricosus genome elucidates the spidroin gene catalogue.</title>
        <authorList>
            <person name="Kono N."/>
            <person name="Nakamura H."/>
            <person name="Ohtoshi R."/>
            <person name="Moran D.A.P."/>
            <person name="Shinohara A."/>
            <person name="Yoshida Y."/>
            <person name="Fujiwara M."/>
            <person name="Mori M."/>
            <person name="Tomita M."/>
            <person name="Arakawa K."/>
        </authorList>
    </citation>
    <scope>NUCLEOTIDE SEQUENCE [LARGE SCALE GENOMIC DNA]</scope>
</reference>